<keyword evidence="1" id="KW-0472">Membrane</keyword>
<dbReference type="Proteomes" id="UP001597106">
    <property type="component" value="Unassembled WGS sequence"/>
</dbReference>
<keyword evidence="1" id="KW-0812">Transmembrane</keyword>
<comment type="caution">
    <text evidence="2">The sequence shown here is derived from an EMBL/GenBank/DDBJ whole genome shotgun (WGS) entry which is preliminary data.</text>
</comment>
<feature type="transmembrane region" description="Helical" evidence="1">
    <location>
        <begin position="112"/>
        <end position="132"/>
    </location>
</feature>
<evidence type="ECO:0000256" key="1">
    <source>
        <dbReference type="SAM" id="Phobius"/>
    </source>
</evidence>
<dbReference type="EMBL" id="JBHTJW010000002">
    <property type="protein sequence ID" value="MFD0930308.1"/>
    <property type="molecule type" value="Genomic_DNA"/>
</dbReference>
<gene>
    <name evidence="2" type="ORF">ACFQ1T_11030</name>
</gene>
<reference evidence="3" key="1">
    <citation type="journal article" date="2019" name="Int. J. Syst. Evol. Microbiol.">
        <title>The Global Catalogue of Microorganisms (GCM) 10K type strain sequencing project: providing services to taxonomists for standard genome sequencing and annotation.</title>
        <authorList>
            <consortium name="The Broad Institute Genomics Platform"/>
            <consortium name="The Broad Institute Genome Sequencing Center for Infectious Disease"/>
            <person name="Wu L."/>
            <person name="Ma J."/>
        </authorList>
    </citation>
    <scope>NUCLEOTIDE SEQUENCE [LARGE SCALE GENOMIC DNA]</scope>
    <source>
        <strain evidence="3">CCUG 59685</strain>
    </source>
</reference>
<sequence length="195" mass="22611">MNSLIDFFERLLTNFTWSRLTFTFVLLFLLISAIFAYEAYTQHFALERLDKQVKIFDQLVTLSEKLNLEENDKVLNESFKSLVAGFNSQVNYKSYVGVDGASLTTRYSFPEWFTKSIYILFPWLVLSFFLVVTMTSGRASAMGGIMFVSSFFLLIGLILPSFKETPWVMKWAYPWGAMIISVFLIVIFDRRKKGI</sequence>
<name>A0ABW3GKW8_9PROT</name>
<proteinExistence type="predicted"/>
<accession>A0ABW3GKW8</accession>
<feature type="transmembrane region" description="Helical" evidence="1">
    <location>
        <begin position="20"/>
        <end position="40"/>
    </location>
</feature>
<organism evidence="2 3">
    <name type="scientific">Methylophilus glucosoxydans</name>
    <dbReference type="NCBI Taxonomy" id="752553"/>
    <lineage>
        <taxon>Bacteria</taxon>
        <taxon>Pseudomonadati</taxon>
        <taxon>Pseudomonadota</taxon>
        <taxon>Betaproteobacteria</taxon>
        <taxon>Nitrosomonadales</taxon>
        <taxon>Methylophilaceae</taxon>
        <taxon>Methylophilus</taxon>
    </lineage>
</organism>
<keyword evidence="1" id="KW-1133">Transmembrane helix</keyword>
<keyword evidence="3" id="KW-1185">Reference proteome</keyword>
<dbReference type="RefSeq" id="WP_313988986.1">
    <property type="nucleotide sequence ID" value="NZ_JBHTJW010000002.1"/>
</dbReference>
<feature type="transmembrane region" description="Helical" evidence="1">
    <location>
        <begin position="171"/>
        <end position="188"/>
    </location>
</feature>
<evidence type="ECO:0000313" key="3">
    <source>
        <dbReference type="Proteomes" id="UP001597106"/>
    </source>
</evidence>
<protein>
    <submittedName>
        <fullName evidence="2">Uncharacterized protein</fullName>
    </submittedName>
</protein>
<evidence type="ECO:0000313" key="2">
    <source>
        <dbReference type="EMBL" id="MFD0930308.1"/>
    </source>
</evidence>
<feature type="transmembrane region" description="Helical" evidence="1">
    <location>
        <begin position="139"/>
        <end position="159"/>
    </location>
</feature>